<dbReference type="Proteomes" id="UP000016480">
    <property type="component" value="Unassembled WGS sequence"/>
</dbReference>
<protein>
    <submittedName>
        <fullName evidence="1">Uncharacterized protein</fullName>
    </submittedName>
</protein>
<name>A0A8T0C4Z1_9GAMM</name>
<gene>
    <name evidence="1" type="ORF">PRUB_a0153</name>
</gene>
<dbReference type="EMBL" id="AHCD03000035">
    <property type="protein sequence ID" value="KAF7785774.1"/>
    <property type="molecule type" value="Genomic_DNA"/>
</dbReference>
<organism evidence="1 2">
    <name type="scientific">Pseudoalteromonas rubra</name>
    <dbReference type="NCBI Taxonomy" id="43658"/>
    <lineage>
        <taxon>Bacteria</taxon>
        <taxon>Pseudomonadati</taxon>
        <taxon>Pseudomonadota</taxon>
        <taxon>Gammaproteobacteria</taxon>
        <taxon>Alteromonadales</taxon>
        <taxon>Pseudoalteromonadaceae</taxon>
        <taxon>Pseudoalteromonas</taxon>
    </lineage>
</organism>
<proteinExistence type="predicted"/>
<evidence type="ECO:0000313" key="2">
    <source>
        <dbReference type="Proteomes" id="UP000016480"/>
    </source>
</evidence>
<evidence type="ECO:0000313" key="1">
    <source>
        <dbReference type="EMBL" id="KAF7785774.1"/>
    </source>
</evidence>
<sequence length="41" mass="4685">MKRIKIDTFVISLKKQSKDQKISSKFINKGWLATGRIATTC</sequence>
<reference evidence="1 2" key="1">
    <citation type="journal article" date="2012" name="J. Bacteriol.">
        <title>Genome sequence of the cycloprodigiosin-producing bacterial strain Pseudoalteromonas rubra ATCC 29570(T).</title>
        <authorList>
            <person name="Xie B.B."/>
            <person name="Shu Y.L."/>
            <person name="Qin Q.L."/>
            <person name="Rong J.C."/>
            <person name="Zhang X.Y."/>
            <person name="Chen X.L."/>
            <person name="Zhou B.C."/>
            <person name="Zhang Y.Z."/>
        </authorList>
    </citation>
    <scope>NUCLEOTIDE SEQUENCE [LARGE SCALE GENOMIC DNA]</scope>
    <source>
        <strain evidence="1 2">DSM 6842</strain>
    </source>
</reference>
<dbReference type="AlphaFoldDB" id="A0A8T0C4Z1"/>
<accession>A0A8T0C4Z1</accession>
<comment type="caution">
    <text evidence="1">The sequence shown here is derived from an EMBL/GenBank/DDBJ whole genome shotgun (WGS) entry which is preliminary data.</text>
</comment>